<dbReference type="Pfam" id="PF18917">
    <property type="entry name" value="LiaI-LiaF-like_TM1"/>
    <property type="match status" value="1"/>
</dbReference>
<feature type="transmembrane region" description="Helical" evidence="1">
    <location>
        <begin position="58"/>
        <end position="75"/>
    </location>
</feature>
<feature type="transmembrane region" description="Helical" evidence="1">
    <location>
        <begin position="138"/>
        <end position="157"/>
    </location>
</feature>
<evidence type="ECO:0000313" key="4">
    <source>
        <dbReference type="Proteomes" id="UP000295689"/>
    </source>
</evidence>
<gene>
    <name evidence="3" type="ORF">EV146_107243</name>
</gene>
<comment type="caution">
    <text evidence="3">The sequence shown here is derived from an EMBL/GenBank/DDBJ whole genome shotgun (WGS) entry which is preliminary data.</text>
</comment>
<evidence type="ECO:0000313" key="3">
    <source>
        <dbReference type="EMBL" id="TCN24541.1"/>
    </source>
</evidence>
<evidence type="ECO:0000259" key="2">
    <source>
        <dbReference type="Pfam" id="PF18917"/>
    </source>
</evidence>
<reference evidence="3 4" key="1">
    <citation type="journal article" date="2015" name="Stand. Genomic Sci.">
        <title>Genomic Encyclopedia of Bacterial and Archaeal Type Strains, Phase III: the genomes of soil and plant-associated and newly described type strains.</title>
        <authorList>
            <person name="Whitman W.B."/>
            <person name="Woyke T."/>
            <person name="Klenk H.P."/>
            <person name="Zhou Y."/>
            <person name="Lilburn T.G."/>
            <person name="Beck B.J."/>
            <person name="De Vos P."/>
            <person name="Vandamme P."/>
            <person name="Eisen J.A."/>
            <person name="Garrity G."/>
            <person name="Hugenholtz P."/>
            <person name="Kyrpides N.C."/>
        </authorList>
    </citation>
    <scope>NUCLEOTIDE SEQUENCE [LARGE SCALE GENOMIC DNA]</scope>
    <source>
        <strain evidence="3 4">CV53</strain>
    </source>
</reference>
<proteinExistence type="predicted"/>
<keyword evidence="4" id="KW-1185">Reference proteome</keyword>
<dbReference type="AlphaFoldDB" id="A0A4R2BCA5"/>
<feature type="transmembrane region" description="Helical" evidence="1">
    <location>
        <begin position="107"/>
        <end position="126"/>
    </location>
</feature>
<keyword evidence="1" id="KW-1133">Transmembrane helix</keyword>
<dbReference type="RefSeq" id="WP_132007406.1">
    <property type="nucleotide sequence ID" value="NZ_JABUHM010000005.1"/>
</dbReference>
<feature type="transmembrane region" description="Helical" evidence="1">
    <location>
        <begin position="33"/>
        <end position="51"/>
    </location>
</feature>
<dbReference type="Proteomes" id="UP000295689">
    <property type="component" value="Unassembled WGS sequence"/>
</dbReference>
<protein>
    <recommendedName>
        <fullName evidence="2">LiaI-LiaF-like transmembrane region domain-containing protein</fullName>
    </recommendedName>
</protein>
<keyword evidence="1" id="KW-0812">Transmembrane</keyword>
<sequence length="161" mass="18531">MKNQRIIPGIILIGFGIYYYLQQAEYTMFSDFQTWPTLMVISGTAFLVQGYWGKDYEAIFPGVILFGFGMHLHIVDKLEVWPDHMGAFILIMALGFLLRYQKTGTGLFNGILFLILAGLLLFYDRISAWLETMENGISTLWNFWPAALILIGVYLLLMKRK</sequence>
<dbReference type="InterPro" id="IPR043726">
    <property type="entry name" value="LiaI-LiaF-like_TM1"/>
</dbReference>
<keyword evidence="1" id="KW-0472">Membrane</keyword>
<accession>A0A4R2BCA5</accession>
<organism evidence="3 4">
    <name type="scientific">Mesobacillus foraminis</name>
    <dbReference type="NCBI Taxonomy" id="279826"/>
    <lineage>
        <taxon>Bacteria</taxon>
        <taxon>Bacillati</taxon>
        <taxon>Bacillota</taxon>
        <taxon>Bacilli</taxon>
        <taxon>Bacillales</taxon>
        <taxon>Bacillaceae</taxon>
        <taxon>Mesobacillus</taxon>
    </lineage>
</organism>
<dbReference type="EMBL" id="SLVV01000007">
    <property type="protein sequence ID" value="TCN24541.1"/>
    <property type="molecule type" value="Genomic_DNA"/>
</dbReference>
<name>A0A4R2BCA5_9BACI</name>
<evidence type="ECO:0000256" key="1">
    <source>
        <dbReference type="SAM" id="Phobius"/>
    </source>
</evidence>
<feature type="transmembrane region" description="Helical" evidence="1">
    <location>
        <begin position="5"/>
        <end position="21"/>
    </location>
</feature>
<feature type="domain" description="LiaI-LiaF-like transmembrane region" evidence="2">
    <location>
        <begin position="6"/>
        <end position="47"/>
    </location>
</feature>
<feature type="transmembrane region" description="Helical" evidence="1">
    <location>
        <begin position="81"/>
        <end position="100"/>
    </location>
</feature>